<evidence type="ECO:0008006" key="4">
    <source>
        <dbReference type="Google" id="ProtNLM"/>
    </source>
</evidence>
<feature type="transmembrane region" description="Helical" evidence="1">
    <location>
        <begin position="59"/>
        <end position="82"/>
    </location>
</feature>
<protein>
    <recommendedName>
        <fullName evidence="4">ABC transporter permease</fullName>
    </recommendedName>
</protein>
<dbReference type="Proteomes" id="UP001597214">
    <property type="component" value="Unassembled WGS sequence"/>
</dbReference>
<dbReference type="RefSeq" id="WP_377929203.1">
    <property type="nucleotide sequence ID" value="NZ_JBHUEM010000028.1"/>
</dbReference>
<sequence>MQRILALWMSDMKNILRDSILLIGLIGPILFSLLVKFGLPSLEDFLFDQYNWELVPHYPFILSIVLLMTPLTVGMLMGFMLLEDRDENMLLYYSVTPLTKSGYLLYKTASIMMVTFLVSFMVIYLCNLLDIELVWLLPINLLISLETPIIALFIASFASNKVEGLALSKVTSVLLIVPFAVYFMDSSWVYVAGLLPPYWITFSMLRIGTSDFWMLIVGGLLVHLIYLGVLNRIFQRKIE</sequence>
<feature type="transmembrane region" description="Helical" evidence="1">
    <location>
        <begin position="137"/>
        <end position="158"/>
    </location>
</feature>
<keyword evidence="3" id="KW-1185">Reference proteome</keyword>
<evidence type="ECO:0000313" key="2">
    <source>
        <dbReference type="EMBL" id="MFD1737984.1"/>
    </source>
</evidence>
<evidence type="ECO:0000313" key="3">
    <source>
        <dbReference type="Proteomes" id="UP001597214"/>
    </source>
</evidence>
<feature type="transmembrane region" description="Helical" evidence="1">
    <location>
        <begin position="212"/>
        <end position="234"/>
    </location>
</feature>
<feature type="transmembrane region" description="Helical" evidence="1">
    <location>
        <begin position="20"/>
        <end position="39"/>
    </location>
</feature>
<keyword evidence="1" id="KW-0812">Transmembrane</keyword>
<accession>A0ABW4LS59</accession>
<comment type="caution">
    <text evidence="2">The sequence shown here is derived from an EMBL/GenBank/DDBJ whole genome shotgun (WGS) entry which is preliminary data.</text>
</comment>
<evidence type="ECO:0000256" key="1">
    <source>
        <dbReference type="SAM" id="Phobius"/>
    </source>
</evidence>
<proteinExistence type="predicted"/>
<reference evidence="3" key="1">
    <citation type="journal article" date="2019" name="Int. J. Syst. Evol. Microbiol.">
        <title>The Global Catalogue of Microorganisms (GCM) 10K type strain sequencing project: providing services to taxonomists for standard genome sequencing and annotation.</title>
        <authorList>
            <consortium name="The Broad Institute Genomics Platform"/>
            <consortium name="The Broad Institute Genome Sequencing Center for Infectious Disease"/>
            <person name="Wu L."/>
            <person name="Ma J."/>
        </authorList>
    </citation>
    <scope>NUCLEOTIDE SEQUENCE [LARGE SCALE GENOMIC DNA]</scope>
    <source>
        <strain evidence="3">CCUG 49339</strain>
    </source>
</reference>
<gene>
    <name evidence="2" type="ORF">ACFSCX_15715</name>
</gene>
<keyword evidence="1" id="KW-1133">Transmembrane helix</keyword>
<organism evidence="2 3">
    <name type="scientific">Bacillus salitolerans</name>
    <dbReference type="NCBI Taxonomy" id="1437434"/>
    <lineage>
        <taxon>Bacteria</taxon>
        <taxon>Bacillati</taxon>
        <taxon>Bacillota</taxon>
        <taxon>Bacilli</taxon>
        <taxon>Bacillales</taxon>
        <taxon>Bacillaceae</taxon>
        <taxon>Bacillus</taxon>
    </lineage>
</organism>
<name>A0ABW4LS59_9BACI</name>
<dbReference type="EMBL" id="JBHUEM010000028">
    <property type="protein sequence ID" value="MFD1737984.1"/>
    <property type="molecule type" value="Genomic_DNA"/>
</dbReference>
<keyword evidence="1" id="KW-0472">Membrane</keyword>
<feature type="transmembrane region" description="Helical" evidence="1">
    <location>
        <begin position="170"/>
        <end position="192"/>
    </location>
</feature>
<feature type="transmembrane region" description="Helical" evidence="1">
    <location>
        <begin position="103"/>
        <end position="125"/>
    </location>
</feature>